<name>D9QZU4_LACSW</name>
<keyword evidence="4" id="KW-1185">Reference proteome</keyword>
<feature type="transmembrane region" description="Helical" evidence="1">
    <location>
        <begin position="198"/>
        <end position="215"/>
    </location>
</feature>
<feature type="transmembrane region" description="Helical" evidence="1">
    <location>
        <begin position="251"/>
        <end position="270"/>
    </location>
</feature>
<keyword evidence="1" id="KW-0472">Membrane</keyword>
<dbReference type="PANTHER" id="PTHR37312">
    <property type="entry name" value="MEMBRANE-BOUND ACYLTRANSFERASE YKRP-RELATED"/>
    <property type="match status" value="1"/>
</dbReference>
<dbReference type="STRING" id="610130.Closa_3800"/>
<feature type="transmembrane region" description="Helical" evidence="1">
    <location>
        <begin position="282"/>
        <end position="301"/>
    </location>
</feature>
<feature type="transmembrane region" description="Helical" evidence="1">
    <location>
        <begin position="113"/>
        <end position="137"/>
    </location>
</feature>
<dbReference type="Pfam" id="PF01757">
    <property type="entry name" value="Acyl_transf_3"/>
    <property type="match status" value="1"/>
</dbReference>
<feature type="transmembrane region" description="Helical" evidence="1">
    <location>
        <begin position="221"/>
        <end position="239"/>
    </location>
</feature>
<dbReference type="eggNOG" id="COG3594">
    <property type="taxonomic scope" value="Bacteria"/>
</dbReference>
<dbReference type="PANTHER" id="PTHR37312:SF1">
    <property type="entry name" value="MEMBRANE-BOUND ACYLTRANSFERASE YKRP-RELATED"/>
    <property type="match status" value="1"/>
</dbReference>
<feature type="transmembrane region" description="Helical" evidence="1">
    <location>
        <begin position="166"/>
        <end position="186"/>
    </location>
</feature>
<dbReference type="EMBL" id="CP002109">
    <property type="protein sequence ID" value="ADL06320.1"/>
    <property type="molecule type" value="Genomic_DNA"/>
</dbReference>
<evidence type="ECO:0000256" key="1">
    <source>
        <dbReference type="SAM" id="Phobius"/>
    </source>
</evidence>
<dbReference type="AlphaFoldDB" id="D9QZU4"/>
<accession>D9QZU4</accession>
<proteinExistence type="predicted"/>
<dbReference type="HOGENOM" id="CLU_023915_0_0_9"/>
<gene>
    <name evidence="3" type="ordered locus">Closa_3800</name>
</gene>
<reference evidence="3" key="1">
    <citation type="submission" date="2010-07" db="EMBL/GenBank/DDBJ databases">
        <title>Complete sequence of Clostridium saccharolyticum WM1.</title>
        <authorList>
            <consortium name="US DOE Joint Genome Institute"/>
            <person name="Lucas S."/>
            <person name="Copeland A."/>
            <person name="Lapidus A."/>
            <person name="Cheng J.-F."/>
            <person name="Bruce D."/>
            <person name="Goodwin L."/>
            <person name="Pitluck S."/>
            <person name="Chertkov O."/>
            <person name="Detter J.C."/>
            <person name="Han C."/>
            <person name="Tapia R."/>
            <person name="Land M."/>
            <person name="Hauser L."/>
            <person name="Chang Y.-J."/>
            <person name="Jeffries C."/>
            <person name="Kyrpides N."/>
            <person name="Ivanova N."/>
            <person name="Mikhailova N."/>
            <person name="Mouttaki H."/>
            <person name="Lin L."/>
            <person name="Zhou J."/>
            <person name="Hemme C.L."/>
            <person name="Woyke T."/>
        </authorList>
    </citation>
    <scope>NUCLEOTIDE SEQUENCE [LARGE SCALE GENOMIC DNA]</scope>
    <source>
        <strain evidence="3">WM1</strain>
    </source>
</reference>
<keyword evidence="1" id="KW-1133">Transmembrane helix</keyword>
<sequence>MNYIMAGTEGGPVVVIWKSYLYGENGAKEKAAGKEGDWMEENQRDRIQFWDILKGIGIVSIVFGHSQNLGIAIRTVYYYHLAIFFFISGYLYNEKRYGDAPFDFFARRLKNMWVPYFAYGSMFVLLHNLLSWCLLFPSESYYGKKEMLFAMANTLFLRCPEGPSGAMWFVPLMLAAGTGFTVILWFCRNYLPSSLRSWAAGTLCIAAGLFGAAISRREIFLSYHLQTALLVIPVYYGGYAVRTWKIPMEKYITWYGAAACGGLFYYFLVFTGESVELSANQIPGGINFYIISAAGIYLCCYGAKCLEKIPKAGKAAALLGKYSFDIMALHFLVFKLCDRIYARIILEPAENQGGFPHSYPELHILYLVLGAVLPVLFAMAARKAIHCMGRKLRSWAGHPQN</sequence>
<dbReference type="GO" id="GO:0016747">
    <property type="term" value="F:acyltransferase activity, transferring groups other than amino-acyl groups"/>
    <property type="evidence" value="ECO:0007669"/>
    <property type="project" value="InterPro"/>
</dbReference>
<keyword evidence="1" id="KW-0812">Transmembrane</keyword>
<feature type="transmembrane region" description="Helical" evidence="1">
    <location>
        <begin position="76"/>
        <end position="92"/>
    </location>
</feature>
<dbReference type="Proteomes" id="UP000001662">
    <property type="component" value="Chromosome"/>
</dbReference>
<keyword evidence="3" id="KW-0012">Acyltransferase</keyword>
<dbReference type="InterPro" id="IPR002656">
    <property type="entry name" value="Acyl_transf_3_dom"/>
</dbReference>
<dbReference type="InterPro" id="IPR052734">
    <property type="entry name" value="Nod_factor_acetyltransferase"/>
</dbReference>
<feature type="transmembrane region" description="Helical" evidence="1">
    <location>
        <begin position="362"/>
        <end position="381"/>
    </location>
</feature>
<dbReference type="KEGG" id="csh:Closa_3800"/>
<feature type="domain" description="Acyltransferase 3" evidence="2">
    <location>
        <begin position="48"/>
        <end position="380"/>
    </location>
</feature>
<keyword evidence="3" id="KW-0808">Transferase</keyword>
<evidence type="ECO:0000313" key="4">
    <source>
        <dbReference type="Proteomes" id="UP000001662"/>
    </source>
</evidence>
<feature type="transmembrane region" description="Helical" evidence="1">
    <location>
        <begin position="322"/>
        <end position="342"/>
    </location>
</feature>
<organism evidence="3 4">
    <name type="scientific">Lacrimispora saccharolytica (strain ATCC 35040 / DSM 2544 / NRCC 2533 / WM1)</name>
    <name type="common">Clostridium saccharolyticum</name>
    <dbReference type="NCBI Taxonomy" id="610130"/>
    <lineage>
        <taxon>Bacteria</taxon>
        <taxon>Bacillati</taxon>
        <taxon>Bacillota</taxon>
        <taxon>Clostridia</taxon>
        <taxon>Lachnospirales</taxon>
        <taxon>Lachnospiraceae</taxon>
        <taxon>Lacrimispora</taxon>
    </lineage>
</organism>
<evidence type="ECO:0000313" key="3">
    <source>
        <dbReference type="EMBL" id="ADL06320.1"/>
    </source>
</evidence>
<protein>
    <submittedName>
        <fullName evidence="3">Acyltransferase 3</fullName>
    </submittedName>
</protein>
<evidence type="ECO:0000259" key="2">
    <source>
        <dbReference type="Pfam" id="PF01757"/>
    </source>
</evidence>
<dbReference type="PaxDb" id="610130-Closa_3800"/>